<dbReference type="EMBL" id="LGSP01000021">
    <property type="protein sequence ID" value="KNE82016.1"/>
    <property type="molecule type" value="Genomic_DNA"/>
</dbReference>
<protein>
    <submittedName>
        <fullName evidence="1">Uncharacterized protein</fullName>
    </submittedName>
</protein>
<sequence length="543" mass="55461">MTEEQHSAATGEFTRVLGELTAELDPAGGWFGVFLRRDPEGMAACFQGRDLLPWDVAEALLQDYAALHGLPAAERVYGVVREAYRVAAASYDARPGGRQALLDQLDVMIRERQYAAVRRRRLTGNAEGSPSAAEESARTGAELAWAEDDVRRASARCAELRRRLEALETAAATAGAAGAVPRTGPDGAHPGHTRPGEAAPAGASTGPLGPSGSRAGQAAPWSVPRAGQAAPRAGQAGAAAGPPSPSGAPESSGAPEPSGTSASSEPSAGRPGSADGRAGEPASPRRAAPKRAPRPRGARFAGLETEEENAAPAAPPVVPDPGPHPPAAPAAAPRGARFAGAYQAGEGDGERRERAAAREREMLAAAYAEARDTAVRLRVLRAAGRSGEAYALLSEAVSRPAARLPLLAGELEREGLAAEVATLLWEAATLPPAALAAMAGALADAGRGDDCRALLAQCAGRPAAEVAETALALRADGRHEETAVLLGGMLRARTDEHAARVAEADPGALVPPLLEAAAGSPQRYRNLAHVLRGAGLPGIPDTA</sequence>
<evidence type="ECO:0000313" key="2">
    <source>
        <dbReference type="Proteomes" id="UP000037185"/>
    </source>
</evidence>
<accession>A0ACC4WBS0</accession>
<keyword evidence="2" id="KW-1185">Reference proteome</keyword>
<gene>
    <name evidence="1" type="ORF">ADZ36_13500</name>
</gene>
<evidence type="ECO:0000313" key="1">
    <source>
        <dbReference type="EMBL" id="KNE82016.1"/>
    </source>
</evidence>
<organism evidence="1 2">
    <name type="scientific">Streptomyces fradiae</name>
    <name type="common">Streptomyces roseoflavus</name>
    <dbReference type="NCBI Taxonomy" id="1906"/>
    <lineage>
        <taxon>Bacteria</taxon>
        <taxon>Bacillati</taxon>
        <taxon>Actinomycetota</taxon>
        <taxon>Actinomycetes</taxon>
        <taxon>Kitasatosporales</taxon>
        <taxon>Streptomycetaceae</taxon>
        <taxon>Streptomyces</taxon>
    </lineage>
</organism>
<dbReference type="Proteomes" id="UP000037185">
    <property type="component" value="Unassembled WGS sequence"/>
</dbReference>
<reference evidence="1" key="1">
    <citation type="submission" date="2015-07" db="EMBL/GenBank/DDBJ databases">
        <title>Draft genome sequence of Streptomyces fradiae, a resistant strain to nitron-oligomycin.</title>
        <authorList>
            <person name="Vatlin A.A."/>
            <person name="Bekker O.B."/>
            <person name="Danilenko V.N."/>
        </authorList>
    </citation>
    <scope>NUCLEOTIDE SEQUENCE</scope>
    <source>
        <strain evidence="1">Olg1-1</strain>
    </source>
</reference>
<proteinExistence type="predicted"/>
<name>A0ACC4WBS0_STRFR</name>
<comment type="caution">
    <text evidence="1">The sequence shown here is derived from an EMBL/GenBank/DDBJ whole genome shotgun (WGS) entry which is preliminary data.</text>
</comment>